<dbReference type="AlphaFoldDB" id="A0A9P1M8A6"/>
<evidence type="ECO:0000313" key="2">
    <source>
        <dbReference type="Proteomes" id="UP000838763"/>
    </source>
</evidence>
<name>A0A9P1M8A6_9PEZI</name>
<reference evidence="1" key="1">
    <citation type="submission" date="2022-11" db="EMBL/GenBank/DDBJ databases">
        <authorList>
            <person name="Scott C."/>
            <person name="Bruce N."/>
        </authorList>
    </citation>
    <scope>NUCLEOTIDE SEQUENCE</scope>
</reference>
<gene>
    <name evidence="1" type="ORF">PPNO1_LOCUS1760</name>
</gene>
<dbReference type="OrthoDB" id="4436466at2759"/>
<organism evidence="1 2">
    <name type="scientific">Parascedosporium putredinis</name>
    <dbReference type="NCBI Taxonomy" id="1442378"/>
    <lineage>
        <taxon>Eukaryota</taxon>
        <taxon>Fungi</taxon>
        <taxon>Dikarya</taxon>
        <taxon>Ascomycota</taxon>
        <taxon>Pezizomycotina</taxon>
        <taxon>Sordariomycetes</taxon>
        <taxon>Hypocreomycetidae</taxon>
        <taxon>Microascales</taxon>
        <taxon>Microascaceae</taxon>
        <taxon>Parascedosporium</taxon>
    </lineage>
</organism>
<sequence>MLLSRLHRDELYVARHERRHICRVGEKTLNYSAVQPALLEDARQGGTKLIEAFAAGMWGGYGYAVQRKIMLLTKDDSCRDDLWEKEELLRSTFQPGTYFTNHFLILSKTPRQPLRDGGRADDDAGTVKLALKSITYSGVEGASTDPDPFGGVGGWLHRQYAKLLVESGADNCVQ</sequence>
<protein>
    <submittedName>
        <fullName evidence="1">Uncharacterized protein</fullName>
    </submittedName>
</protein>
<dbReference type="EMBL" id="CALLCH030000003">
    <property type="protein sequence ID" value="CAI4211991.1"/>
    <property type="molecule type" value="Genomic_DNA"/>
</dbReference>
<comment type="caution">
    <text evidence="1">The sequence shown here is derived from an EMBL/GenBank/DDBJ whole genome shotgun (WGS) entry which is preliminary data.</text>
</comment>
<dbReference type="Proteomes" id="UP000838763">
    <property type="component" value="Unassembled WGS sequence"/>
</dbReference>
<accession>A0A9P1M8A6</accession>
<evidence type="ECO:0000313" key="1">
    <source>
        <dbReference type="EMBL" id="CAI4211991.1"/>
    </source>
</evidence>
<proteinExistence type="predicted"/>
<keyword evidence="2" id="KW-1185">Reference proteome</keyword>